<reference evidence="2" key="1">
    <citation type="journal article" date="2019" name="Int. J. Syst. Evol. Microbiol.">
        <title>The Global Catalogue of Microorganisms (GCM) 10K type strain sequencing project: providing services to taxonomists for standard genome sequencing and annotation.</title>
        <authorList>
            <consortium name="The Broad Institute Genomics Platform"/>
            <consortium name="The Broad Institute Genome Sequencing Center for Infectious Disease"/>
            <person name="Wu L."/>
            <person name="Ma J."/>
        </authorList>
    </citation>
    <scope>NUCLEOTIDE SEQUENCE [LARGE SCALE GENOMIC DNA]</scope>
    <source>
        <strain evidence="2">JCM 17906</strain>
    </source>
</reference>
<proteinExistence type="predicted"/>
<accession>A0ABP8RT11</accession>
<dbReference type="EMBL" id="BAABGT010000032">
    <property type="protein sequence ID" value="GAA4546499.1"/>
    <property type="molecule type" value="Genomic_DNA"/>
</dbReference>
<protein>
    <submittedName>
        <fullName evidence="1">Uncharacterized protein</fullName>
    </submittedName>
</protein>
<evidence type="ECO:0000313" key="2">
    <source>
        <dbReference type="Proteomes" id="UP001501598"/>
    </source>
</evidence>
<organism evidence="1 2">
    <name type="scientific">Pseudonocardia xishanensis</name>
    <dbReference type="NCBI Taxonomy" id="630995"/>
    <lineage>
        <taxon>Bacteria</taxon>
        <taxon>Bacillati</taxon>
        <taxon>Actinomycetota</taxon>
        <taxon>Actinomycetes</taxon>
        <taxon>Pseudonocardiales</taxon>
        <taxon>Pseudonocardiaceae</taxon>
        <taxon>Pseudonocardia</taxon>
    </lineage>
</organism>
<comment type="caution">
    <text evidence="1">The sequence shown here is derived from an EMBL/GenBank/DDBJ whole genome shotgun (WGS) entry which is preliminary data.</text>
</comment>
<evidence type="ECO:0000313" key="1">
    <source>
        <dbReference type="EMBL" id="GAA4546499.1"/>
    </source>
</evidence>
<keyword evidence="2" id="KW-1185">Reference proteome</keyword>
<dbReference type="Proteomes" id="UP001501598">
    <property type="component" value="Unassembled WGS sequence"/>
</dbReference>
<sequence>MKETVSARVSPRTPICGKAAVCWGAMNADIARTLGPAEDTVTKDVSAAAATGCRIRTELRLRLH</sequence>
<gene>
    <name evidence="1" type="ORF">GCM10023175_28830</name>
</gene>
<name>A0ABP8RT11_9PSEU</name>